<feature type="region of interest" description="Disordered" evidence="1">
    <location>
        <begin position="132"/>
        <end position="178"/>
    </location>
</feature>
<dbReference type="EMBL" id="MRZV01001638">
    <property type="protein sequence ID" value="PIK36658.1"/>
    <property type="molecule type" value="Genomic_DNA"/>
</dbReference>
<proteinExistence type="predicted"/>
<evidence type="ECO:0000256" key="1">
    <source>
        <dbReference type="SAM" id="MobiDB-lite"/>
    </source>
</evidence>
<evidence type="ECO:0000313" key="2">
    <source>
        <dbReference type="EMBL" id="PIK36658.1"/>
    </source>
</evidence>
<dbReference type="OrthoDB" id="10559375at2759"/>
<protein>
    <submittedName>
        <fullName evidence="2">Uncharacterized protein</fullName>
    </submittedName>
</protein>
<keyword evidence="3" id="KW-1185">Reference proteome</keyword>
<accession>A0A2G8JLQ1</accession>
<sequence>MDVLYDHGSFEHHHPQFVQPSFQISPPQQVEDSPKLSETRFIRKRPPIPQPLHENTAYYKSQKEKSNYEFNIQFQVKNKQYASSHIHCRHAGITVKPSIPSSASPVAQTRAKTPVMQRKLQYANKAAYNRKGSLNIDMPPRPRKYSSPPSIVVSSEKSNDRPVPSKRRYIPSPAPPPLPPRIPLSISNSCSSPCDFFAPLEKIPPVPPKPVILRDHLSKSESELRYLTEVLFKESRSRHNSFNYPPPLPTKAVVRQPLPVKRRSTISLEEKSVFDREFDMLADVPTRRGTTGAESILRARYEEKKPGCCTLWCRDCIVDTPEYIMDICC</sequence>
<comment type="caution">
    <text evidence="2">The sequence shown here is derived from an EMBL/GenBank/DDBJ whole genome shotgun (WGS) entry which is preliminary data.</text>
</comment>
<reference evidence="2 3" key="1">
    <citation type="journal article" date="2017" name="PLoS Biol.">
        <title>The sea cucumber genome provides insights into morphological evolution and visceral regeneration.</title>
        <authorList>
            <person name="Zhang X."/>
            <person name="Sun L."/>
            <person name="Yuan J."/>
            <person name="Sun Y."/>
            <person name="Gao Y."/>
            <person name="Zhang L."/>
            <person name="Li S."/>
            <person name="Dai H."/>
            <person name="Hamel J.F."/>
            <person name="Liu C."/>
            <person name="Yu Y."/>
            <person name="Liu S."/>
            <person name="Lin W."/>
            <person name="Guo K."/>
            <person name="Jin S."/>
            <person name="Xu P."/>
            <person name="Storey K.B."/>
            <person name="Huan P."/>
            <person name="Zhang T."/>
            <person name="Zhou Y."/>
            <person name="Zhang J."/>
            <person name="Lin C."/>
            <person name="Li X."/>
            <person name="Xing L."/>
            <person name="Huo D."/>
            <person name="Sun M."/>
            <person name="Wang L."/>
            <person name="Mercier A."/>
            <person name="Li F."/>
            <person name="Yang H."/>
            <person name="Xiang J."/>
        </authorList>
    </citation>
    <scope>NUCLEOTIDE SEQUENCE [LARGE SCALE GENOMIC DNA]</scope>
    <source>
        <strain evidence="2">Shaxun</strain>
        <tissue evidence="2">Muscle</tissue>
    </source>
</reference>
<evidence type="ECO:0000313" key="3">
    <source>
        <dbReference type="Proteomes" id="UP000230750"/>
    </source>
</evidence>
<name>A0A2G8JLQ1_STIJA</name>
<dbReference type="Proteomes" id="UP000230750">
    <property type="component" value="Unassembled WGS sequence"/>
</dbReference>
<organism evidence="2 3">
    <name type="scientific">Stichopus japonicus</name>
    <name type="common">Sea cucumber</name>
    <dbReference type="NCBI Taxonomy" id="307972"/>
    <lineage>
        <taxon>Eukaryota</taxon>
        <taxon>Metazoa</taxon>
        <taxon>Echinodermata</taxon>
        <taxon>Eleutherozoa</taxon>
        <taxon>Echinozoa</taxon>
        <taxon>Holothuroidea</taxon>
        <taxon>Aspidochirotacea</taxon>
        <taxon>Aspidochirotida</taxon>
        <taxon>Stichopodidae</taxon>
        <taxon>Apostichopus</taxon>
    </lineage>
</organism>
<dbReference type="AlphaFoldDB" id="A0A2G8JLQ1"/>
<gene>
    <name evidence="2" type="ORF">BSL78_26512</name>
</gene>